<organism evidence="1 2">
    <name type="scientific">Gaoshiqia sediminis</name>
    <dbReference type="NCBI Taxonomy" id="2986998"/>
    <lineage>
        <taxon>Bacteria</taxon>
        <taxon>Pseudomonadati</taxon>
        <taxon>Bacteroidota</taxon>
        <taxon>Bacteroidia</taxon>
        <taxon>Marinilabiliales</taxon>
        <taxon>Prolixibacteraceae</taxon>
        <taxon>Gaoshiqia</taxon>
    </lineage>
</organism>
<comment type="caution">
    <text evidence="1">The sequence shown here is derived from an EMBL/GenBank/DDBJ whole genome shotgun (WGS) entry which is preliminary data.</text>
</comment>
<keyword evidence="1" id="KW-0808">Transferase</keyword>
<reference evidence="1" key="1">
    <citation type="submission" date="2022-10" db="EMBL/GenBank/DDBJ databases">
        <title>Gaoshiqiia sediminis gen. nov., sp. nov., isolated from coastal sediment.</title>
        <authorList>
            <person name="Yu W.X."/>
            <person name="Mu D.S."/>
            <person name="Du J.Z."/>
            <person name="Liang Y.Q."/>
        </authorList>
    </citation>
    <scope>NUCLEOTIDE SEQUENCE</scope>
    <source>
        <strain evidence="1">A06</strain>
    </source>
</reference>
<protein>
    <submittedName>
        <fullName evidence="1">Nucleotidyl transferase AbiEii/AbiGii toxin family protein</fullName>
    </submittedName>
</protein>
<keyword evidence="2" id="KW-1185">Reference proteome</keyword>
<dbReference type="AlphaFoldDB" id="A0AA41YB23"/>
<dbReference type="EMBL" id="JAPAAF010000049">
    <property type="protein sequence ID" value="MCW0484747.1"/>
    <property type="molecule type" value="Genomic_DNA"/>
</dbReference>
<evidence type="ECO:0000313" key="1">
    <source>
        <dbReference type="EMBL" id="MCW0484747.1"/>
    </source>
</evidence>
<dbReference type="Proteomes" id="UP001163821">
    <property type="component" value="Unassembled WGS sequence"/>
</dbReference>
<accession>A0AA41YB23</accession>
<sequence length="212" mass="24197">MLHLETIDPPTLELLKRIMQIPEFSGVNLVGGTSLALQIGHRKSIDLDLFGQVDLDDYQYTTVLKPFESVRLINRTINIKTFLINQIKVDFVNYPYAWLQPCQTIDGIRLAARSDIAAMKMAAITGRGTKKDFIDIVALLDEFSLENMLRFYRQKFPDGSEFMVLKSLTYFEDAEGEQAPVMLKKMDWAAVKRRVITETKNYLDSRAGQSGH</sequence>
<name>A0AA41YB23_9BACT</name>
<dbReference type="InterPro" id="IPR014942">
    <property type="entry name" value="AbiEii"/>
</dbReference>
<proteinExistence type="predicted"/>
<evidence type="ECO:0000313" key="2">
    <source>
        <dbReference type="Proteomes" id="UP001163821"/>
    </source>
</evidence>
<gene>
    <name evidence="1" type="ORF">N2K84_18590</name>
</gene>
<dbReference type="Pfam" id="PF08843">
    <property type="entry name" value="AbiEii"/>
    <property type="match status" value="1"/>
</dbReference>
<dbReference type="RefSeq" id="WP_282593338.1">
    <property type="nucleotide sequence ID" value="NZ_JAPAAF010000049.1"/>
</dbReference>
<dbReference type="GO" id="GO:0016740">
    <property type="term" value="F:transferase activity"/>
    <property type="evidence" value="ECO:0007669"/>
    <property type="project" value="UniProtKB-KW"/>
</dbReference>